<dbReference type="InterPro" id="IPR005174">
    <property type="entry name" value="KIB1-4_b-propeller"/>
</dbReference>
<proteinExistence type="predicted"/>
<evidence type="ECO:0000313" key="3">
    <source>
        <dbReference type="Proteomes" id="UP000323000"/>
    </source>
</evidence>
<feature type="domain" description="KIB1-4 beta-propeller" evidence="1">
    <location>
        <begin position="48"/>
        <end position="229"/>
    </location>
</feature>
<organism evidence="2 3">
    <name type="scientific">Acer yangbiense</name>
    <dbReference type="NCBI Taxonomy" id="1000413"/>
    <lineage>
        <taxon>Eukaryota</taxon>
        <taxon>Viridiplantae</taxon>
        <taxon>Streptophyta</taxon>
        <taxon>Embryophyta</taxon>
        <taxon>Tracheophyta</taxon>
        <taxon>Spermatophyta</taxon>
        <taxon>Magnoliopsida</taxon>
        <taxon>eudicotyledons</taxon>
        <taxon>Gunneridae</taxon>
        <taxon>Pentapetalae</taxon>
        <taxon>rosids</taxon>
        <taxon>malvids</taxon>
        <taxon>Sapindales</taxon>
        <taxon>Sapindaceae</taxon>
        <taxon>Hippocastanoideae</taxon>
        <taxon>Acereae</taxon>
        <taxon>Acer</taxon>
    </lineage>
</organism>
<gene>
    <name evidence="2" type="ORF">EZV62_002828</name>
</gene>
<evidence type="ECO:0000259" key="1">
    <source>
        <dbReference type="Pfam" id="PF03478"/>
    </source>
</evidence>
<dbReference type="Pfam" id="PF03478">
    <property type="entry name" value="Beta-prop_KIB1-4"/>
    <property type="match status" value="1"/>
</dbReference>
<evidence type="ECO:0000313" key="2">
    <source>
        <dbReference type="EMBL" id="TXG74249.1"/>
    </source>
</evidence>
<name>A0A5C7IYN1_9ROSI</name>
<protein>
    <recommendedName>
        <fullName evidence="1">KIB1-4 beta-propeller domain-containing protein</fullName>
    </recommendedName>
</protein>
<reference evidence="3" key="1">
    <citation type="journal article" date="2019" name="Gigascience">
        <title>De novo genome assembly of the endangered Acer yangbiense, a plant species with extremely small populations endemic to Yunnan Province, China.</title>
        <authorList>
            <person name="Yang J."/>
            <person name="Wariss H.M."/>
            <person name="Tao L."/>
            <person name="Zhang R."/>
            <person name="Yun Q."/>
            <person name="Hollingsworth P."/>
            <person name="Dao Z."/>
            <person name="Luo G."/>
            <person name="Guo H."/>
            <person name="Ma Y."/>
            <person name="Sun W."/>
        </authorList>
    </citation>
    <scope>NUCLEOTIDE SEQUENCE [LARGE SCALE GENOMIC DNA]</scope>
    <source>
        <strain evidence="3">cv. Malutang</strain>
    </source>
</reference>
<accession>A0A5C7IYN1</accession>
<dbReference type="EMBL" id="VAHF01000001">
    <property type="protein sequence ID" value="TXG74249.1"/>
    <property type="molecule type" value="Genomic_DNA"/>
</dbReference>
<sequence length="356" mass="40377">MEVQSSDVEIKLGGVMTATTDSSPIDIKIGGTPTTNNEKPKIESLWCNLPALDMKISAGKIFKNVIATFSTAPTSSDCVIFVLSTEPPKKDVYGTSFFEEFCVSTCSPGGKTWNNVLLGTNGYKYQTRTISQIALVDRVLYFTFSKVYFVSFVMGAFKLGLQEWKTYPYPKCFHCSMDFLIESEDDENLLKLYHDVYDRTWHVWQFNGAEKGWCELEKLGNRMLFVSATLTSLKLARSAKEEDREGMGSFANTVHVAHSYPPQLDDYDETWLFGEEMGSFANTIQVELSTYIPQLECSSPIYKTPDEHHPSIPLVECSSLIYMTPDEHYPSCQQIYEIYDWIDYEGLGLTCIPQIR</sequence>
<comment type="caution">
    <text evidence="2">The sequence shown here is derived from an EMBL/GenBank/DDBJ whole genome shotgun (WGS) entry which is preliminary data.</text>
</comment>
<dbReference type="AlphaFoldDB" id="A0A5C7IYN1"/>
<dbReference type="OrthoDB" id="1596723at2759"/>
<keyword evidence="3" id="KW-1185">Reference proteome</keyword>
<dbReference type="Proteomes" id="UP000323000">
    <property type="component" value="Chromosome 1"/>
</dbReference>